<dbReference type="PANTHER" id="PTHR42855">
    <property type="entry name" value="ABC TRANSPORTER ATP-BINDING SUBUNIT"/>
    <property type="match status" value="1"/>
</dbReference>
<dbReference type="GO" id="GO:0016887">
    <property type="term" value="F:ATP hydrolysis activity"/>
    <property type="evidence" value="ECO:0007669"/>
    <property type="project" value="InterPro"/>
</dbReference>
<comment type="similarity">
    <text evidence="4">Belongs to the ABC transporter superfamily. ABCF family. YbiT subfamily.</text>
</comment>
<feature type="domain" description="ABC transporter" evidence="7">
    <location>
        <begin position="2"/>
        <end position="252"/>
    </location>
</feature>
<feature type="coiled-coil region" evidence="6">
    <location>
        <begin position="244"/>
        <end position="271"/>
    </location>
</feature>
<evidence type="ECO:0000313" key="8">
    <source>
        <dbReference type="EMBL" id="QQO10667.1"/>
    </source>
</evidence>
<dbReference type="InterPro" id="IPR003439">
    <property type="entry name" value="ABC_transporter-like_ATP-bd"/>
</dbReference>
<dbReference type="InterPro" id="IPR032781">
    <property type="entry name" value="ABC_tran_Xtn"/>
</dbReference>
<keyword evidence="2" id="KW-0547">Nucleotide-binding</keyword>
<evidence type="ECO:0000256" key="5">
    <source>
        <dbReference type="ARBA" id="ARBA00074044"/>
    </source>
</evidence>
<evidence type="ECO:0000256" key="4">
    <source>
        <dbReference type="ARBA" id="ARBA00061551"/>
    </source>
</evidence>
<dbReference type="InterPro" id="IPR027417">
    <property type="entry name" value="P-loop_NTPase"/>
</dbReference>
<name>A0A7T8BBK7_9SPIR</name>
<dbReference type="Pfam" id="PF12848">
    <property type="entry name" value="ABC_tran_Xtn"/>
    <property type="match status" value="1"/>
</dbReference>
<feature type="domain" description="ABC transporter" evidence="7">
    <location>
        <begin position="320"/>
        <end position="534"/>
    </location>
</feature>
<dbReference type="Gene3D" id="3.40.50.300">
    <property type="entry name" value="P-loop containing nucleotide triphosphate hydrolases"/>
    <property type="match status" value="2"/>
</dbReference>
<dbReference type="GO" id="GO:0005524">
    <property type="term" value="F:ATP binding"/>
    <property type="evidence" value="ECO:0007669"/>
    <property type="project" value="UniProtKB-KW"/>
</dbReference>
<evidence type="ECO:0000256" key="2">
    <source>
        <dbReference type="ARBA" id="ARBA00022741"/>
    </source>
</evidence>
<dbReference type="FunFam" id="3.40.50.300:FF:000011">
    <property type="entry name" value="Putative ABC transporter ATP-binding component"/>
    <property type="match status" value="1"/>
</dbReference>
<dbReference type="EMBL" id="CP067089">
    <property type="protein sequence ID" value="QQO10667.1"/>
    <property type="molecule type" value="Genomic_DNA"/>
</dbReference>
<dbReference type="Proteomes" id="UP000595917">
    <property type="component" value="Chromosome"/>
</dbReference>
<dbReference type="CDD" id="cd03221">
    <property type="entry name" value="ABCF_EF-3"/>
    <property type="match status" value="2"/>
</dbReference>
<dbReference type="AlphaFoldDB" id="A0A7T8BBK7"/>
<dbReference type="KEGG" id="bhc:JFL75_07050"/>
<keyword evidence="9" id="KW-1185">Reference proteome</keyword>
<dbReference type="InterPro" id="IPR051309">
    <property type="entry name" value="ABCF_ATPase"/>
</dbReference>
<keyword evidence="6" id="KW-0175">Coiled coil</keyword>
<keyword evidence="1" id="KW-0677">Repeat</keyword>
<evidence type="ECO:0000256" key="6">
    <source>
        <dbReference type="SAM" id="Coils"/>
    </source>
</evidence>
<dbReference type="InterPro" id="IPR003593">
    <property type="entry name" value="AAA+_ATPase"/>
</dbReference>
<dbReference type="PROSITE" id="PS50893">
    <property type="entry name" value="ABC_TRANSPORTER_2"/>
    <property type="match status" value="2"/>
</dbReference>
<protein>
    <recommendedName>
        <fullName evidence="5">Probable ATP-binding protein YbiT</fullName>
    </recommendedName>
</protein>
<dbReference type="FunFam" id="3.40.50.300:FF:000070">
    <property type="entry name" value="Putative ABC transporter ATP-binding component"/>
    <property type="match status" value="1"/>
</dbReference>
<dbReference type="PANTHER" id="PTHR42855:SF2">
    <property type="entry name" value="DRUG RESISTANCE ABC TRANSPORTER,ATP-BINDING PROTEIN"/>
    <property type="match status" value="1"/>
</dbReference>
<dbReference type="SMART" id="SM00382">
    <property type="entry name" value="AAA"/>
    <property type="match status" value="2"/>
</dbReference>
<evidence type="ECO:0000313" key="9">
    <source>
        <dbReference type="Proteomes" id="UP000595917"/>
    </source>
</evidence>
<organism evidence="8 9">
    <name type="scientific">Breznakiella homolactica</name>
    <dbReference type="NCBI Taxonomy" id="2798577"/>
    <lineage>
        <taxon>Bacteria</taxon>
        <taxon>Pseudomonadati</taxon>
        <taxon>Spirochaetota</taxon>
        <taxon>Spirochaetia</taxon>
        <taxon>Spirochaetales</taxon>
        <taxon>Breznakiellaceae</taxon>
        <taxon>Breznakiella</taxon>
    </lineage>
</organism>
<keyword evidence="3 8" id="KW-0067">ATP-binding</keyword>
<sequence length="544" mass="61621">MITVTDLSLGFGERTLFKDVNLKFTPGNCYGIIGANGAGKSTFIKILSGETEHDKGEISVSSGERIAVLKQDHFAFEEFTVMETVIMGYPKLYKIQKERETIYAKEDFTEEDGMRASELEADFADLGGWEAESQAGQLLSGLGIDEADHEKPMSELDETKKVRVLLAQALFGNPDILLLDEPTNGLDLESISWLEEFLIDFPNTVIVVSHDRHFLNSVCTHICDIDFGRISMYSGNYDFWYQMSQMLQRQARDQQKKNEEKAKELREFIQRFASNAAKSRQATSRKKVLEKLDLENVVITSRKFPYIAFKPNREIGNNVLRTEKLNYTSEGAELLNDFTVMVNKTDKIAFVGTEHQAKTALFDIISGEAKADSGDYYWGQTTSVAYFPKENSSFFDSDYSITDWLKQYSPDQDDTYIRSFLGRMLFSGDEALKPVNVLSGGEKVRCMLAKMMLSGANVLIFDEPTNHLDLEAITALNKGLEDFPGVILFNSHDHEFVNSVANRIIEIVPGGMIDRMMPFDDYLKDESVKELRSQAYHHTERLSI</sequence>
<accession>A0A7T8BBK7</accession>
<dbReference type="Pfam" id="PF00005">
    <property type="entry name" value="ABC_tran"/>
    <property type="match status" value="2"/>
</dbReference>
<gene>
    <name evidence="8" type="ORF">JFL75_07050</name>
</gene>
<dbReference type="SUPFAM" id="SSF52540">
    <property type="entry name" value="P-loop containing nucleoside triphosphate hydrolases"/>
    <property type="match status" value="2"/>
</dbReference>
<reference evidence="8" key="1">
    <citation type="submission" date="2021-01" db="EMBL/GenBank/DDBJ databases">
        <title>Description of Breznakiella homolactica.</title>
        <authorList>
            <person name="Song Y."/>
            <person name="Brune A."/>
        </authorList>
    </citation>
    <scope>NUCLEOTIDE SEQUENCE</scope>
    <source>
        <strain evidence="8">RmG30</strain>
    </source>
</reference>
<dbReference type="RefSeq" id="WP_215627972.1">
    <property type="nucleotide sequence ID" value="NZ_CP067089.2"/>
</dbReference>
<evidence type="ECO:0000259" key="7">
    <source>
        <dbReference type="PROSITE" id="PS50893"/>
    </source>
</evidence>
<evidence type="ECO:0000256" key="3">
    <source>
        <dbReference type="ARBA" id="ARBA00022840"/>
    </source>
</evidence>
<evidence type="ECO:0000256" key="1">
    <source>
        <dbReference type="ARBA" id="ARBA00022737"/>
    </source>
</evidence>
<proteinExistence type="inferred from homology"/>